<accession>A0AA86V637</accession>
<dbReference type="EMBL" id="CATOUU010001181">
    <property type="protein sequence ID" value="CAI9977921.1"/>
    <property type="molecule type" value="Genomic_DNA"/>
</dbReference>
<keyword evidence="3" id="KW-1185">Reference proteome</keyword>
<dbReference type="Proteomes" id="UP001642409">
    <property type="component" value="Unassembled WGS sequence"/>
</dbReference>
<reference evidence="1" key="1">
    <citation type="submission" date="2023-06" db="EMBL/GenBank/DDBJ databases">
        <authorList>
            <person name="Kurt Z."/>
        </authorList>
    </citation>
    <scope>NUCLEOTIDE SEQUENCE</scope>
</reference>
<organism evidence="1">
    <name type="scientific">Hexamita inflata</name>
    <dbReference type="NCBI Taxonomy" id="28002"/>
    <lineage>
        <taxon>Eukaryota</taxon>
        <taxon>Metamonada</taxon>
        <taxon>Diplomonadida</taxon>
        <taxon>Hexamitidae</taxon>
        <taxon>Hexamitinae</taxon>
        <taxon>Hexamita</taxon>
    </lineage>
</organism>
<evidence type="ECO:0000313" key="1">
    <source>
        <dbReference type="EMBL" id="CAI9977921.1"/>
    </source>
</evidence>
<protein>
    <submittedName>
        <fullName evidence="2">Hypothetical_protein</fullName>
    </submittedName>
</protein>
<evidence type="ECO:0000313" key="3">
    <source>
        <dbReference type="Proteomes" id="UP001642409"/>
    </source>
</evidence>
<reference evidence="2 3" key="2">
    <citation type="submission" date="2024-07" db="EMBL/GenBank/DDBJ databases">
        <authorList>
            <person name="Akdeniz Z."/>
        </authorList>
    </citation>
    <scope>NUCLEOTIDE SEQUENCE [LARGE SCALE GENOMIC DNA]</scope>
</reference>
<dbReference type="EMBL" id="CAXDID020000397">
    <property type="protein sequence ID" value="CAL6086959.1"/>
    <property type="molecule type" value="Genomic_DNA"/>
</dbReference>
<sequence length="146" mass="16649">MEPSFGWQSRSPLVLITGTSMALQLESTLLHAINLGSFVIRVECFQTLITQILFSGTQTSPIWVKHVGSKPVGSDLHLVQSHDASHLIEHVQTFSFDTMHRFAQDNLQSVRLEWSSRSLANKPRHYSHSQRISQWLNRMLCKPEPN</sequence>
<name>A0AA86V637_9EUKA</name>
<gene>
    <name evidence="2" type="ORF">HINF_LOCUS63416</name>
    <name evidence="1" type="ORF">HINF_LOCUS65566</name>
</gene>
<evidence type="ECO:0000313" key="2">
    <source>
        <dbReference type="EMBL" id="CAL6086959.1"/>
    </source>
</evidence>
<dbReference type="AlphaFoldDB" id="A0AA86V637"/>
<proteinExistence type="predicted"/>
<comment type="caution">
    <text evidence="1">The sequence shown here is derived from an EMBL/GenBank/DDBJ whole genome shotgun (WGS) entry which is preliminary data.</text>
</comment>